<dbReference type="Gene3D" id="3.60.15.10">
    <property type="entry name" value="Ribonuclease Z/Hydroxyacylglutathione hydrolase-like"/>
    <property type="match status" value="1"/>
</dbReference>
<dbReference type="PROSITE" id="PS00455">
    <property type="entry name" value="AMP_BINDING"/>
    <property type="match status" value="1"/>
</dbReference>
<dbReference type="InterPro" id="IPR036866">
    <property type="entry name" value="RibonucZ/Hydroxyglut_hydro"/>
</dbReference>
<dbReference type="InterPro" id="IPR010071">
    <property type="entry name" value="AA_adenyl_dom"/>
</dbReference>
<comment type="caution">
    <text evidence="5">The sequence shown here is derived from an EMBL/GenBank/DDBJ whole genome shotgun (WGS) entry which is preliminary data.</text>
</comment>
<dbReference type="InterPro" id="IPR025110">
    <property type="entry name" value="AMP-bd_C"/>
</dbReference>
<sequence length="1843" mass="206279">RSFFEHKTIAELAANLGVSEGIEIPSLGEERDSYPLSFAQEQMLLLERLPESQGSYQVPVFTKLNTNVDQERLSHAIDAVIARHAVLRSTFDMDEEGEGYQKFLPTGNKVQTLNISAEHLKAFVDQKVTLPFELHQSPAMRSFIINTEQDCYLLIVWHHIVFDGWSSGLFFSEVEKYYRASDEIFSPLQIQYAEYALWQREYMQGEILTSHQRYWESQVQNAEPLNVLTDFVRPALPSFIGADATLSVSGGLAEQLAALAAQNSTTLHTVLMTAYFMTLSKLSGQTDIVIGTPMENRAQVQTQSLIGYFVNSVPMRCQLKSDLSIAELIGQVHQLNLDAKRYQMLPFEQIVGLANVVRDASRHPLFQAFFTLNQFSDVVDVENSSACFAPELDEQVLEYTPAKFDLTLDVTMGKEQIDIVLNYATDLFSEHTATNMLNIYHQVLLCMCTAQVEGSSALKLLSDNEVRRQVERFAQQNFGFETQTLVEQFKVIAATQPNVIAVETFEDALTYQQLDTRSDALACYLCQHFGVSGRLPEGTLIPVYFKSGINVIVAKMAILKAGAAYVPISSKLPQSRVQFILEDTAAKVVLTQSVLESELLTNDVTVINVDSEVCYQHRFDLSTGNKNDLAYVIYTSGTTGQPKGVMIEHAAMSNLVHNNKRRYALGDKEKFAILMESYAFDITAGLLFTALLNGGGLVVIEDNNSIERAIDHFPITHLDATASILQMLDERTLEKPLRIISGGEVTPLSFAKRWSHKLINAFGPTESTVECHQYRCENLPDGINGVPIGDTVINLRCYVLDEHLNMLPPGCPGILYISGIGLARGYLNQPELTNARFINNPFATLDDTDDHQRMYCTGDKVVKSAAGELMFLGRGDDQVQLNGTRIELGEIASQLTALEGIQQAVVVAHGTQDVQLVAYVIAKPNTNLDQSVTLDALGQSLPANMIPRHLYILESFPLTANGKLDKKALPIPSVKENITEYIPASSELEHELVDIWATVLALDITEISIVEDFFSLGGSSLKAIKMVRLIESLIGVKLAADFVLRHSCIRDMASEIPKSGSSTNVVVKLNTVAQSNATLVLFHPVGGGVYCYRELLSNLAIKNSVLGVQHPEFAGEEGWLDASLESLSDHYADLLTRCLETKLVQMLGWSMGGVIAYAVAQKLIIKGYQVEWVGLIDSYVTSDFTSPSDDKAVATQVLNDALLEEHVLHANNRALDGYAPSGTVPQVFGVFVEQNKSHPVLSNAIKRWNERSEQEFIYSYVEGDHFSIMEYPHLHLLTQSLTQLITNIESKKINYLTRKEKTMNTNKVFLRSNIKVEPLWNSWYAWPYMLQPATAGCLTSKLHLRILESFLQAPHLHKAAAKNPAMRGGPFMDFSGSIELVSKHVDKTKTDLGDLIGICESIKQVNEMLEKDANGFSIEEMYEKVPENLKGFIEIGYDLNHNASIRFIEPLLYNSTLYRPELQSISLSFIHADDRPFVLSTPRFPLEGELHLPLAYSDPLVDRLFKMRDEAASTDILNEIIERFNLSAQEIELLKSFFVEQKELKTTPLPDSGVRVDYYGHATILIQTDEISIMTDPVIAYDFEGASPRYTYENLPEKLDYVVLTHNHQDHVMFETLLQIRHKIGTVLVPKNNGGSLQDPSMKLLLNAVGFNNVVELDELEDFAVPGGRILGLPFFGEHGDLHIKSKLAFYFELQGKKLLCAADSNNIEPKMYEHVQKMVGDIDHIFIGMECKGAPMSWLYGPLYSKPVERKMDQSRRLNGSDYERALGIVDQFNPSNVYVYAMGMEPWLTYISSIEYEAESLPIIESNKLMATCKQRGIEVRRLNGVERIDIYEKQQWSQAS</sequence>
<feature type="domain" description="Carrier" evidence="4">
    <location>
        <begin position="983"/>
        <end position="1060"/>
    </location>
</feature>
<gene>
    <name evidence="5" type="ORF">CWC19_14355</name>
</gene>
<dbReference type="InterPro" id="IPR029058">
    <property type="entry name" value="AB_hydrolase_fold"/>
</dbReference>
<evidence type="ECO:0000256" key="2">
    <source>
        <dbReference type="ARBA" id="ARBA00022450"/>
    </source>
</evidence>
<dbReference type="GO" id="GO:0044550">
    <property type="term" value="P:secondary metabolite biosynthetic process"/>
    <property type="evidence" value="ECO:0007669"/>
    <property type="project" value="TreeGrafter"/>
</dbReference>
<name>A0A5S3V827_9GAMM</name>
<dbReference type="InterPro" id="IPR041141">
    <property type="entry name" value="CmlA_N"/>
</dbReference>
<dbReference type="GO" id="GO:0005737">
    <property type="term" value="C:cytoplasm"/>
    <property type="evidence" value="ECO:0007669"/>
    <property type="project" value="TreeGrafter"/>
</dbReference>
<dbReference type="NCBIfam" id="TIGR01733">
    <property type="entry name" value="AA-adenyl-dom"/>
    <property type="match status" value="1"/>
</dbReference>
<dbReference type="SUPFAM" id="SSF56281">
    <property type="entry name" value="Metallo-hydrolase/oxidoreductase"/>
    <property type="match status" value="1"/>
</dbReference>
<dbReference type="Pfam" id="PF00550">
    <property type="entry name" value="PP-binding"/>
    <property type="match status" value="1"/>
</dbReference>
<dbReference type="InterPro" id="IPR045851">
    <property type="entry name" value="AMP-bd_C_sf"/>
</dbReference>
<dbReference type="InterPro" id="IPR009081">
    <property type="entry name" value="PP-bd_ACP"/>
</dbReference>
<evidence type="ECO:0000256" key="1">
    <source>
        <dbReference type="ARBA" id="ARBA00001957"/>
    </source>
</evidence>
<dbReference type="Pfam" id="PF13193">
    <property type="entry name" value="AMP-binding_C"/>
    <property type="match status" value="1"/>
</dbReference>
<dbReference type="GO" id="GO:0003824">
    <property type="term" value="F:catalytic activity"/>
    <property type="evidence" value="ECO:0007669"/>
    <property type="project" value="InterPro"/>
</dbReference>
<dbReference type="InterPro" id="IPR001242">
    <property type="entry name" value="Condensation_dom"/>
</dbReference>
<dbReference type="Gene3D" id="3.30.300.30">
    <property type="match status" value="1"/>
</dbReference>
<dbReference type="Pfam" id="PF00501">
    <property type="entry name" value="AMP-binding"/>
    <property type="match status" value="1"/>
</dbReference>
<dbReference type="SUPFAM" id="SSF47336">
    <property type="entry name" value="ACP-like"/>
    <property type="match status" value="1"/>
</dbReference>
<dbReference type="Gene3D" id="3.40.50.980">
    <property type="match status" value="2"/>
</dbReference>
<feature type="non-terminal residue" evidence="5">
    <location>
        <position position="1"/>
    </location>
</feature>
<reference evidence="6" key="2">
    <citation type="submission" date="2019-06" db="EMBL/GenBank/DDBJ databases">
        <title>Co-occurence of chitin degradation, pigmentation and bioactivity in marine Pseudoalteromonas.</title>
        <authorList>
            <person name="Sonnenschein E.C."/>
            <person name="Bech P.K."/>
        </authorList>
    </citation>
    <scope>NUCLEOTIDE SEQUENCE [LARGE SCALE GENOMIC DNA]</scope>
    <source>
        <strain evidence="6">S3790</strain>
    </source>
</reference>
<dbReference type="InterPro" id="IPR036736">
    <property type="entry name" value="ACP-like_sf"/>
</dbReference>
<dbReference type="PANTHER" id="PTHR45527">
    <property type="entry name" value="NONRIBOSOMAL PEPTIDE SYNTHETASE"/>
    <property type="match status" value="1"/>
</dbReference>
<reference evidence="5 6" key="1">
    <citation type="submission" date="2018-01" db="EMBL/GenBank/DDBJ databases">
        <authorList>
            <person name="Paulsen S."/>
            <person name="Gram L.K."/>
        </authorList>
    </citation>
    <scope>NUCLEOTIDE SEQUENCE [LARGE SCALE GENOMIC DNA]</scope>
    <source>
        <strain evidence="5 6">S3790</strain>
    </source>
</reference>
<dbReference type="PRINTS" id="PR00154">
    <property type="entry name" value="AMPBINDING"/>
</dbReference>
<dbReference type="Gene3D" id="1.10.1200.10">
    <property type="entry name" value="ACP-like"/>
    <property type="match status" value="1"/>
</dbReference>
<dbReference type="GO" id="GO:0031177">
    <property type="term" value="F:phosphopantetheine binding"/>
    <property type="evidence" value="ECO:0007669"/>
    <property type="project" value="TreeGrafter"/>
</dbReference>
<dbReference type="InterPro" id="IPR020845">
    <property type="entry name" value="AMP-binding_CS"/>
</dbReference>
<dbReference type="Proteomes" id="UP000307217">
    <property type="component" value="Unassembled WGS sequence"/>
</dbReference>
<dbReference type="CDD" id="cd19531">
    <property type="entry name" value="LCL_NRPS-like"/>
    <property type="match status" value="1"/>
</dbReference>
<dbReference type="Pfam" id="PF00975">
    <property type="entry name" value="Thioesterase"/>
    <property type="match status" value="1"/>
</dbReference>
<dbReference type="OrthoDB" id="5657199at2"/>
<dbReference type="InterPro" id="IPR000873">
    <property type="entry name" value="AMP-dep_synth/lig_dom"/>
</dbReference>
<protein>
    <recommendedName>
        <fullName evidence="4">Carrier domain-containing protein</fullName>
    </recommendedName>
</protein>
<dbReference type="Gene3D" id="2.30.38.10">
    <property type="entry name" value="Luciferase, Domain 3"/>
    <property type="match status" value="1"/>
</dbReference>
<dbReference type="InterPro" id="IPR020802">
    <property type="entry name" value="TesA-like"/>
</dbReference>
<dbReference type="EMBL" id="PNBX01000060">
    <property type="protein sequence ID" value="TMO67384.1"/>
    <property type="molecule type" value="Genomic_DNA"/>
</dbReference>
<evidence type="ECO:0000256" key="3">
    <source>
        <dbReference type="ARBA" id="ARBA00022553"/>
    </source>
</evidence>
<dbReference type="GO" id="GO:0043041">
    <property type="term" value="P:amino acid activation for nonribosomal peptide biosynthetic process"/>
    <property type="evidence" value="ECO:0007669"/>
    <property type="project" value="TreeGrafter"/>
</dbReference>
<dbReference type="PANTHER" id="PTHR45527:SF1">
    <property type="entry name" value="FATTY ACID SYNTHASE"/>
    <property type="match status" value="1"/>
</dbReference>
<dbReference type="Pfam" id="PF18456">
    <property type="entry name" value="CmlA_N"/>
    <property type="match status" value="1"/>
</dbReference>
<accession>A0A5S3V827</accession>
<dbReference type="SUPFAM" id="SSF52777">
    <property type="entry name" value="CoA-dependent acyltransferases"/>
    <property type="match status" value="2"/>
</dbReference>
<dbReference type="InterPro" id="IPR006162">
    <property type="entry name" value="Ppantetheine_attach_site"/>
</dbReference>
<dbReference type="InterPro" id="IPR023213">
    <property type="entry name" value="CAT-like_dom_sf"/>
</dbReference>
<dbReference type="SUPFAM" id="SSF53474">
    <property type="entry name" value="alpha/beta-Hydrolases"/>
    <property type="match status" value="1"/>
</dbReference>
<dbReference type="Pfam" id="PF12706">
    <property type="entry name" value="Lactamase_B_2"/>
    <property type="match status" value="1"/>
</dbReference>
<dbReference type="PROSITE" id="PS00012">
    <property type="entry name" value="PHOSPHOPANTETHEINE"/>
    <property type="match status" value="1"/>
</dbReference>
<dbReference type="FunFam" id="3.40.50.980:FF:000001">
    <property type="entry name" value="Non-ribosomal peptide synthetase"/>
    <property type="match status" value="1"/>
</dbReference>
<dbReference type="SMART" id="SM00824">
    <property type="entry name" value="PKS_TE"/>
    <property type="match status" value="1"/>
</dbReference>
<evidence type="ECO:0000313" key="5">
    <source>
        <dbReference type="EMBL" id="TMO67384.1"/>
    </source>
</evidence>
<proteinExistence type="predicted"/>
<keyword evidence="2" id="KW-0596">Phosphopantetheine</keyword>
<dbReference type="Gene3D" id="3.30.559.10">
    <property type="entry name" value="Chloramphenicol acetyltransferase-like domain"/>
    <property type="match status" value="1"/>
</dbReference>
<comment type="cofactor">
    <cofactor evidence="1">
        <name>pantetheine 4'-phosphate</name>
        <dbReference type="ChEBI" id="CHEBI:47942"/>
    </cofactor>
</comment>
<dbReference type="SUPFAM" id="SSF56801">
    <property type="entry name" value="Acetyl-CoA synthetase-like"/>
    <property type="match status" value="1"/>
</dbReference>
<keyword evidence="3" id="KW-0597">Phosphoprotein</keyword>
<dbReference type="CDD" id="cd05930">
    <property type="entry name" value="A_NRPS"/>
    <property type="match status" value="1"/>
</dbReference>
<dbReference type="Pfam" id="PF00668">
    <property type="entry name" value="Condensation"/>
    <property type="match status" value="1"/>
</dbReference>
<dbReference type="InterPro" id="IPR020459">
    <property type="entry name" value="AMP-binding"/>
</dbReference>
<dbReference type="Gene3D" id="3.30.559.30">
    <property type="entry name" value="Nonribosomal peptide synthetase, condensation domain"/>
    <property type="match status" value="1"/>
</dbReference>
<dbReference type="InterPro" id="IPR001279">
    <property type="entry name" value="Metallo-B-lactamas"/>
</dbReference>
<organism evidence="5 6">
    <name type="scientific">Pseudoalteromonas aurantia</name>
    <dbReference type="NCBI Taxonomy" id="43654"/>
    <lineage>
        <taxon>Bacteria</taxon>
        <taxon>Pseudomonadati</taxon>
        <taxon>Pseudomonadota</taxon>
        <taxon>Gammaproteobacteria</taxon>
        <taxon>Alteromonadales</taxon>
        <taxon>Pseudoalteromonadaceae</taxon>
        <taxon>Pseudoalteromonas</taxon>
    </lineage>
</organism>
<dbReference type="Gene3D" id="3.40.50.1820">
    <property type="entry name" value="alpha/beta hydrolase"/>
    <property type="match status" value="1"/>
</dbReference>
<dbReference type="InterPro" id="IPR001031">
    <property type="entry name" value="Thioesterase"/>
</dbReference>
<evidence type="ECO:0000259" key="4">
    <source>
        <dbReference type="PROSITE" id="PS50075"/>
    </source>
</evidence>
<dbReference type="PROSITE" id="PS50075">
    <property type="entry name" value="CARRIER"/>
    <property type="match status" value="1"/>
</dbReference>
<evidence type="ECO:0000313" key="6">
    <source>
        <dbReference type="Proteomes" id="UP000307217"/>
    </source>
</evidence>